<feature type="active site" description="Glycyl thioester intermediate" evidence="6">
    <location>
        <position position="85"/>
    </location>
</feature>
<proteinExistence type="inferred from homology"/>
<gene>
    <name evidence="10" type="primary">UBC5</name>
    <name evidence="10" type="ORF">QJS10_CPB17g00537</name>
</gene>
<keyword evidence="4 7" id="KW-0833">Ubl conjugation pathway</keyword>
<feature type="compositionally biased region" description="Basic and acidic residues" evidence="8">
    <location>
        <begin position="139"/>
        <end position="148"/>
    </location>
</feature>
<evidence type="ECO:0000256" key="5">
    <source>
        <dbReference type="ARBA" id="ARBA00022840"/>
    </source>
</evidence>
<dbReference type="InterPro" id="IPR016135">
    <property type="entry name" value="UBQ-conjugating_enzyme/RWD"/>
</dbReference>
<dbReference type="GO" id="GO:0006511">
    <property type="term" value="P:ubiquitin-dependent protein catabolic process"/>
    <property type="evidence" value="ECO:0007669"/>
    <property type="project" value="UniProtKB-ARBA"/>
</dbReference>
<evidence type="ECO:0000256" key="4">
    <source>
        <dbReference type="ARBA" id="ARBA00022786"/>
    </source>
</evidence>
<accession>A0AAV9CZ12</accession>
<dbReference type="FunFam" id="3.10.110.10:FF:000024">
    <property type="entry name" value="Ubiquitin-conjugating enzyme 5, E2"/>
    <property type="match status" value="1"/>
</dbReference>
<evidence type="ECO:0000313" key="10">
    <source>
        <dbReference type="EMBL" id="KAK1293568.1"/>
    </source>
</evidence>
<evidence type="ECO:0000259" key="9">
    <source>
        <dbReference type="PROSITE" id="PS50127"/>
    </source>
</evidence>
<dbReference type="GO" id="GO:0061631">
    <property type="term" value="F:ubiquitin conjugating enzyme activity"/>
    <property type="evidence" value="ECO:0007669"/>
    <property type="project" value="UniProtKB-EC"/>
</dbReference>
<dbReference type="AlphaFoldDB" id="A0AAV9CZ12"/>
<keyword evidence="3 7" id="KW-0547">Nucleotide-binding</keyword>
<dbReference type="SMART" id="SM00212">
    <property type="entry name" value="UBCc"/>
    <property type="match status" value="1"/>
</dbReference>
<organism evidence="10 11">
    <name type="scientific">Acorus calamus</name>
    <name type="common">Sweet flag</name>
    <dbReference type="NCBI Taxonomy" id="4465"/>
    <lineage>
        <taxon>Eukaryota</taxon>
        <taxon>Viridiplantae</taxon>
        <taxon>Streptophyta</taxon>
        <taxon>Embryophyta</taxon>
        <taxon>Tracheophyta</taxon>
        <taxon>Spermatophyta</taxon>
        <taxon>Magnoliopsida</taxon>
        <taxon>Liliopsida</taxon>
        <taxon>Acoraceae</taxon>
        <taxon>Acorus</taxon>
    </lineage>
</organism>
<name>A0AAV9CZ12_ACOCL</name>
<evidence type="ECO:0000256" key="8">
    <source>
        <dbReference type="SAM" id="MobiDB-lite"/>
    </source>
</evidence>
<feature type="region of interest" description="Disordered" evidence="8">
    <location>
        <begin position="139"/>
        <end position="184"/>
    </location>
</feature>
<dbReference type="EMBL" id="JAUJYO010000017">
    <property type="protein sequence ID" value="KAK1293568.1"/>
    <property type="molecule type" value="Genomic_DNA"/>
</dbReference>
<keyword evidence="5 7" id="KW-0067">ATP-binding</keyword>
<comment type="caution">
    <text evidence="10">The sequence shown here is derived from an EMBL/GenBank/DDBJ whole genome shotgun (WGS) entry which is preliminary data.</text>
</comment>
<dbReference type="Proteomes" id="UP001180020">
    <property type="component" value="Unassembled WGS sequence"/>
</dbReference>
<dbReference type="SUPFAM" id="SSF54495">
    <property type="entry name" value="UBC-like"/>
    <property type="match status" value="1"/>
</dbReference>
<dbReference type="CDD" id="cd23797">
    <property type="entry name" value="UBCc_UBE2H"/>
    <property type="match status" value="1"/>
</dbReference>
<feature type="domain" description="UBC core" evidence="9">
    <location>
        <begin position="1"/>
        <end position="148"/>
    </location>
</feature>
<comment type="similarity">
    <text evidence="7">Belongs to the ubiquitin-conjugating enzyme family.</text>
</comment>
<evidence type="ECO:0000256" key="2">
    <source>
        <dbReference type="ARBA" id="ARBA00022679"/>
    </source>
</evidence>
<dbReference type="GO" id="GO:0005524">
    <property type="term" value="F:ATP binding"/>
    <property type="evidence" value="ECO:0007669"/>
    <property type="project" value="UniProtKB-UniRule"/>
</dbReference>
<reference evidence="10" key="1">
    <citation type="journal article" date="2023" name="Nat. Commun.">
        <title>Diploid and tetraploid genomes of Acorus and the evolution of monocots.</title>
        <authorList>
            <person name="Ma L."/>
            <person name="Liu K.W."/>
            <person name="Li Z."/>
            <person name="Hsiao Y.Y."/>
            <person name="Qi Y."/>
            <person name="Fu T."/>
            <person name="Tang G.D."/>
            <person name="Zhang D."/>
            <person name="Sun W.H."/>
            <person name="Liu D.K."/>
            <person name="Li Y."/>
            <person name="Chen G.Z."/>
            <person name="Liu X.D."/>
            <person name="Liao X.Y."/>
            <person name="Jiang Y.T."/>
            <person name="Yu X."/>
            <person name="Hao Y."/>
            <person name="Huang J."/>
            <person name="Zhao X.W."/>
            <person name="Ke S."/>
            <person name="Chen Y.Y."/>
            <person name="Wu W.L."/>
            <person name="Hsu J.L."/>
            <person name="Lin Y.F."/>
            <person name="Huang M.D."/>
            <person name="Li C.Y."/>
            <person name="Huang L."/>
            <person name="Wang Z.W."/>
            <person name="Zhao X."/>
            <person name="Zhong W.Y."/>
            <person name="Peng D.H."/>
            <person name="Ahmad S."/>
            <person name="Lan S."/>
            <person name="Zhang J.S."/>
            <person name="Tsai W.C."/>
            <person name="Van de Peer Y."/>
            <person name="Liu Z.J."/>
        </authorList>
    </citation>
    <scope>NUCLEOTIDE SEQUENCE</scope>
    <source>
        <strain evidence="10">CP</strain>
    </source>
</reference>
<evidence type="ECO:0000256" key="7">
    <source>
        <dbReference type="RuleBase" id="RU362109"/>
    </source>
</evidence>
<evidence type="ECO:0000256" key="3">
    <source>
        <dbReference type="ARBA" id="ARBA00022741"/>
    </source>
</evidence>
<keyword evidence="2" id="KW-0808">Transferase</keyword>
<dbReference type="Pfam" id="PF00179">
    <property type="entry name" value="UQ_con"/>
    <property type="match status" value="1"/>
</dbReference>
<keyword evidence="11" id="KW-1185">Reference proteome</keyword>
<dbReference type="InterPro" id="IPR023313">
    <property type="entry name" value="UBQ-conjugating_AS"/>
</dbReference>
<dbReference type="PROSITE" id="PS50127">
    <property type="entry name" value="UBC_2"/>
    <property type="match status" value="1"/>
</dbReference>
<dbReference type="Gene3D" id="3.10.110.10">
    <property type="entry name" value="Ubiquitin Conjugating Enzyme"/>
    <property type="match status" value="1"/>
</dbReference>
<protein>
    <recommendedName>
        <fullName evidence="1">E2 ubiquitin-conjugating enzyme</fullName>
        <ecNumber evidence="1">2.3.2.23</ecNumber>
    </recommendedName>
</protein>
<evidence type="ECO:0000313" key="11">
    <source>
        <dbReference type="Proteomes" id="UP001180020"/>
    </source>
</evidence>
<sequence length="184" mass="20836">MSSPSRRREMDMMNLMMSDYKLEMTSDEIGEFIVEFHGPKDSPYEGGIWKVHVELPDSYPYRSPSIGFMTKIFHPNIDELSGSICVDVLNQTWSQASDLRNVFDSYLPQLLLDPNPEDPLNGDAASLLLKDKEQYEQKVREYTERYAKPDPPADVSSESDVSDIFSRGSSDDVDDDEVVGPADL</sequence>
<dbReference type="PROSITE" id="PS00183">
    <property type="entry name" value="UBC_1"/>
    <property type="match status" value="1"/>
</dbReference>
<dbReference type="InterPro" id="IPR000608">
    <property type="entry name" value="UBC"/>
</dbReference>
<evidence type="ECO:0000256" key="6">
    <source>
        <dbReference type="PROSITE-ProRule" id="PRU10133"/>
    </source>
</evidence>
<dbReference type="EC" id="2.3.2.23" evidence="1"/>
<reference evidence="10" key="2">
    <citation type="submission" date="2023-06" db="EMBL/GenBank/DDBJ databases">
        <authorList>
            <person name="Ma L."/>
            <person name="Liu K.-W."/>
            <person name="Li Z."/>
            <person name="Hsiao Y.-Y."/>
            <person name="Qi Y."/>
            <person name="Fu T."/>
            <person name="Tang G."/>
            <person name="Zhang D."/>
            <person name="Sun W.-H."/>
            <person name="Liu D.-K."/>
            <person name="Li Y."/>
            <person name="Chen G.-Z."/>
            <person name="Liu X.-D."/>
            <person name="Liao X.-Y."/>
            <person name="Jiang Y.-T."/>
            <person name="Yu X."/>
            <person name="Hao Y."/>
            <person name="Huang J."/>
            <person name="Zhao X.-W."/>
            <person name="Ke S."/>
            <person name="Chen Y.-Y."/>
            <person name="Wu W.-L."/>
            <person name="Hsu J.-L."/>
            <person name="Lin Y.-F."/>
            <person name="Huang M.-D."/>
            <person name="Li C.-Y."/>
            <person name="Huang L."/>
            <person name="Wang Z.-W."/>
            <person name="Zhao X."/>
            <person name="Zhong W.-Y."/>
            <person name="Peng D.-H."/>
            <person name="Ahmad S."/>
            <person name="Lan S."/>
            <person name="Zhang J.-S."/>
            <person name="Tsai W.-C."/>
            <person name="Van De Peer Y."/>
            <person name="Liu Z.-J."/>
        </authorList>
    </citation>
    <scope>NUCLEOTIDE SEQUENCE</scope>
    <source>
        <strain evidence="10">CP</strain>
        <tissue evidence="10">Leaves</tissue>
    </source>
</reference>
<dbReference type="PANTHER" id="PTHR24068">
    <property type="entry name" value="UBIQUITIN-CONJUGATING ENZYME E2"/>
    <property type="match status" value="1"/>
</dbReference>
<evidence type="ECO:0000256" key="1">
    <source>
        <dbReference type="ARBA" id="ARBA00012486"/>
    </source>
</evidence>